<reference evidence="1" key="1">
    <citation type="submission" date="2018-05" db="EMBL/GenBank/DDBJ databases">
        <authorList>
            <person name="Lanie J.A."/>
            <person name="Ng W.-L."/>
            <person name="Kazmierczak K.M."/>
            <person name="Andrzejewski T.M."/>
            <person name="Davidsen T.M."/>
            <person name="Wayne K.J."/>
            <person name="Tettelin H."/>
            <person name="Glass J.I."/>
            <person name="Rusch D."/>
            <person name="Podicherti R."/>
            <person name="Tsui H.-C.T."/>
            <person name="Winkler M.E."/>
        </authorList>
    </citation>
    <scope>NUCLEOTIDE SEQUENCE</scope>
</reference>
<dbReference type="EMBL" id="UINC01139683">
    <property type="protein sequence ID" value="SVD26386.1"/>
    <property type="molecule type" value="Genomic_DNA"/>
</dbReference>
<accession>A0A382TWG3</accession>
<feature type="non-terminal residue" evidence="1">
    <location>
        <position position="1"/>
    </location>
</feature>
<proteinExistence type="predicted"/>
<protein>
    <recommendedName>
        <fullName evidence="2">Calx-beta domain-containing protein</fullName>
    </recommendedName>
</protein>
<sequence length="298" mass="29809">SHSLVAIAQSAGVTVSKTVASPTEAGTADSFTVVLDTQPSTSVTFSVTNSAPTQLTASPLYLTFTNANWDTAQTVTLTATNDTVADETNSATVTLAVLDATSDDAFDSVPDAVVNVTVVDDDFCGLKVVESNGSTGVTEAATLDTFTVALGAQPTTDVVVSVVSGDTTEATVSTAQLTFTNANWSTAQTVTVTGVNDAEGDGNQTPAVTLAIVDASSDGCFDPAADTIVSVRVSDDDSAGLTVVETGGSIAVTEASTVATATTVGNTDTFTVVLNKAPATNVVVNVTSSDTGEATVSP</sequence>
<dbReference type="AlphaFoldDB" id="A0A382TWG3"/>
<organism evidence="1">
    <name type="scientific">marine metagenome</name>
    <dbReference type="NCBI Taxonomy" id="408172"/>
    <lineage>
        <taxon>unclassified sequences</taxon>
        <taxon>metagenomes</taxon>
        <taxon>ecological metagenomes</taxon>
    </lineage>
</organism>
<name>A0A382TWG3_9ZZZZ</name>
<gene>
    <name evidence="1" type="ORF">METZ01_LOCUS379240</name>
</gene>
<feature type="non-terminal residue" evidence="1">
    <location>
        <position position="298"/>
    </location>
</feature>
<evidence type="ECO:0008006" key="2">
    <source>
        <dbReference type="Google" id="ProtNLM"/>
    </source>
</evidence>
<evidence type="ECO:0000313" key="1">
    <source>
        <dbReference type="EMBL" id="SVD26386.1"/>
    </source>
</evidence>